<organism evidence="2 3">
    <name type="scientific">Mugilogobius chulae</name>
    <name type="common">yellowstripe goby</name>
    <dbReference type="NCBI Taxonomy" id="88201"/>
    <lineage>
        <taxon>Eukaryota</taxon>
        <taxon>Metazoa</taxon>
        <taxon>Chordata</taxon>
        <taxon>Craniata</taxon>
        <taxon>Vertebrata</taxon>
        <taxon>Euteleostomi</taxon>
        <taxon>Actinopterygii</taxon>
        <taxon>Neopterygii</taxon>
        <taxon>Teleostei</taxon>
        <taxon>Neoteleostei</taxon>
        <taxon>Acanthomorphata</taxon>
        <taxon>Gobiaria</taxon>
        <taxon>Gobiiformes</taxon>
        <taxon>Gobioidei</taxon>
        <taxon>Gobiidae</taxon>
        <taxon>Gobionellinae</taxon>
        <taxon>Mugilogobius</taxon>
    </lineage>
</organism>
<dbReference type="Proteomes" id="UP001460270">
    <property type="component" value="Unassembled WGS sequence"/>
</dbReference>
<feature type="region of interest" description="Disordered" evidence="1">
    <location>
        <begin position="137"/>
        <end position="159"/>
    </location>
</feature>
<feature type="region of interest" description="Disordered" evidence="1">
    <location>
        <begin position="110"/>
        <end position="129"/>
    </location>
</feature>
<dbReference type="EMBL" id="JBBPFD010000017">
    <property type="protein sequence ID" value="KAK7891379.1"/>
    <property type="molecule type" value="Genomic_DNA"/>
</dbReference>
<comment type="caution">
    <text evidence="2">The sequence shown here is derived from an EMBL/GenBank/DDBJ whole genome shotgun (WGS) entry which is preliminary data.</text>
</comment>
<protein>
    <submittedName>
        <fullName evidence="2">Uncharacterized protein</fullName>
    </submittedName>
</protein>
<feature type="region of interest" description="Disordered" evidence="1">
    <location>
        <begin position="1"/>
        <end position="28"/>
    </location>
</feature>
<keyword evidence="3" id="KW-1185">Reference proteome</keyword>
<sequence>MEGCNKPKVSLSSPPVSTFSSSSSAPVIETDDRRTSGFLSHCGVFLFSPHVVLSVTVASFYANFNLDALLRTAPSPPPPLLLLQQLHTVPTPTGHLHSSFRSAPCVRLSPGEDHAQTGEAAQSSRRAPRGHIGFELKDQSHGCHHERRPSLILQPNTGHPRAPWTPHNWHQICVTLPLINPNTLSIQDSLFEAGLHTDLLYQHKLQIV</sequence>
<reference evidence="3" key="1">
    <citation type="submission" date="2024-04" db="EMBL/GenBank/DDBJ databases">
        <title>Salinicola lusitanus LLJ914,a marine bacterium isolated from the Okinawa Trough.</title>
        <authorList>
            <person name="Li J."/>
        </authorList>
    </citation>
    <scope>NUCLEOTIDE SEQUENCE [LARGE SCALE GENOMIC DNA]</scope>
</reference>
<feature type="compositionally biased region" description="Low complexity" evidence="1">
    <location>
        <begin position="1"/>
        <end position="27"/>
    </location>
</feature>
<dbReference type="AlphaFoldDB" id="A0AAW0NAW8"/>
<name>A0AAW0NAW8_9GOBI</name>
<proteinExistence type="predicted"/>
<accession>A0AAW0NAW8</accession>
<evidence type="ECO:0000256" key="1">
    <source>
        <dbReference type="SAM" id="MobiDB-lite"/>
    </source>
</evidence>
<gene>
    <name evidence="2" type="ORF">WMY93_023342</name>
</gene>
<evidence type="ECO:0000313" key="3">
    <source>
        <dbReference type="Proteomes" id="UP001460270"/>
    </source>
</evidence>
<evidence type="ECO:0000313" key="2">
    <source>
        <dbReference type="EMBL" id="KAK7891379.1"/>
    </source>
</evidence>